<evidence type="ECO:0000256" key="3">
    <source>
        <dbReference type="ARBA" id="ARBA00022490"/>
    </source>
</evidence>
<evidence type="ECO:0000256" key="5">
    <source>
        <dbReference type="ARBA" id="ARBA00022741"/>
    </source>
</evidence>
<dbReference type="EMBL" id="CABWIF010000020">
    <property type="protein sequence ID" value="VWL96366.1"/>
    <property type="molecule type" value="Genomic_DNA"/>
</dbReference>
<dbReference type="RefSeq" id="WP_055286535.1">
    <property type="nucleotide sequence ID" value="NZ_CABIYU010000021.1"/>
</dbReference>
<keyword evidence="3 10" id="KW-0963">Cytoplasm</keyword>
<accession>A0A174CWV0</accession>
<organism evidence="14 17">
    <name type="scientific">Collinsella aerofaciens</name>
    <dbReference type="NCBI Taxonomy" id="74426"/>
    <lineage>
        <taxon>Bacteria</taxon>
        <taxon>Bacillati</taxon>
        <taxon>Actinomycetota</taxon>
        <taxon>Coriobacteriia</taxon>
        <taxon>Coriobacteriales</taxon>
        <taxon>Coriobacteriaceae</taxon>
        <taxon>Collinsella</taxon>
    </lineage>
</organism>
<reference evidence="16 18" key="2">
    <citation type="submission" date="2019-10" db="EMBL/GenBank/DDBJ databases">
        <authorList>
            <person name="Wolf R A."/>
        </authorList>
    </citation>
    <scope>NUCLEOTIDE SEQUENCE [LARGE SCALE GENOMIC DNA]</scope>
    <source>
        <strain evidence="16">Collinsella_aerofaciens_DSM_13712</strain>
    </source>
</reference>
<keyword evidence="7 10" id="KW-0648">Protein biosynthesis</keyword>
<dbReference type="GO" id="GO:0005524">
    <property type="term" value="F:ATP binding"/>
    <property type="evidence" value="ECO:0007669"/>
    <property type="project" value="UniProtKB-UniRule"/>
</dbReference>
<evidence type="ECO:0000313" key="17">
    <source>
        <dbReference type="Proteomes" id="UP000095468"/>
    </source>
</evidence>
<dbReference type="InterPro" id="IPR014729">
    <property type="entry name" value="Rossmann-like_a/b/a_fold"/>
</dbReference>
<dbReference type="InterPro" id="IPR008909">
    <property type="entry name" value="DALR_anticod-bd"/>
</dbReference>
<dbReference type="STRING" id="74426.ERS852399_01741"/>
<dbReference type="InterPro" id="IPR001278">
    <property type="entry name" value="Arg-tRNA-ligase"/>
</dbReference>
<dbReference type="HAMAP" id="MF_00123">
    <property type="entry name" value="Arg_tRNA_synth"/>
    <property type="match status" value="1"/>
</dbReference>
<dbReference type="AlphaFoldDB" id="A0A174CWV0"/>
<evidence type="ECO:0000256" key="7">
    <source>
        <dbReference type="ARBA" id="ARBA00022917"/>
    </source>
</evidence>
<keyword evidence="6 10" id="KW-0067">ATP-binding</keyword>
<feature type="domain" description="DALR anticodon binding" evidence="12">
    <location>
        <begin position="480"/>
        <end position="617"/>
    </location>
</feature>
<dbReference type="GO" id="GO:0006420">
    <property type="term" value="P:arginyl-tRNA aminoacylation"/>
    <property type="evidence" value="ECO:0007669"/>
    <property type="project" value="UniProtKB-UniRule"/>
</dbReference>
<dbReference type="CDD" id="cd00671">
    <property type="entry name" value="ArgRS_core"/>
    <property type="match status" value="1"/>
</dbReference>
<evidence type="ECO:0000256" key="8">
    <source>
        <dbReference type="ARBA" id="ARBA00023146"/>
    </source>
</evidence>
<dbReference type="SUPFAM" id="SSF52374">
    <property type="entry name" value="Nucleotidylyl transferase"/>
    <property type="match status" value="1"/>
</dbReference>
<evidence type="ECO:0000313" key="15">
    <source>
        <dbReference type="EMBL" id="MDB1838929.1"/>
    </source>
</evidence>
<dbReference type="EC" id="6.1.1.19" evidence="10"/>
<dbReference type="EMBL" id="CYYP01000009">
    <property type="protein sequence ID" value="CUO17704.1"/>
    <property type="molecule type" value="Genomic_DNA"/>
</dbReference>
<comment type="subunit">
    <text evidence="10">Monomer.</text>
</comment>
<keyword evidence="8 10" id="KW-0030">Aminoacyl-tRNA synthetase</keyword>
<keyword evidence="5 10" id="KW-0547">Nucleotide-binding</keyword>
<dbReference type="Gene3D" id="3.40.50.620">
    <property type="entry name" value="HUPs"/>
    <property type="match status" value="1"/>
</dbReference>
<evidence type="ECO:0000313" key="14">
    <source>
        <dbReference type="EMBL" id="CUO17704.1"/>
    </source>
</evidence>
<feature type="domain" description="Arginyl tRNA synthetase N-terminal" evidence="13">
    <location>
        <begin position="3"/>
        <end position="91"/>
    </location>
</feature>
<dbReference type="NCBIfam" id="TIGR00456">
    <property type="entry name" value="argS"/>
    <property type="match status" value="1"/>
</dbReference>
<evidence type="ECO:0000256" key="2">
    <source>
        <dbReference type="ARBA" id="ARBA00005594"/>
    </source>
</evidence>
<comment type="subcellular location">
    <subcellularLocation>
        <location evidence="1 10">Cytoplasm</location>
    </subcellularLocation>
</comment>
<dbReference type="Gene3D" id="3.30.1360.70">
    <property type="entry name" value="Arginyl tRNA synthetase N-terminal domain"/>
    <property type="match status" value="1"/>
</dbReference>
<dbReference type="GO" id="GO:0005737">
    <property type="term" value="C:cytoplasm"/>
    <property type="evidence" value="ECO:0007669"/>
    <property type="project" value="UniProtKB-SubCell"/>
</dbReference>
<dbReference type="SUPFAM" id="SSF47323">
    <property type="entry name" value="Anticodon-binding domain of a subclass of class I aminoacyl-tRNA synthetases"/>
    <property type="match status" value="1"/>
</dbReference>
<sequence>MPEKIEELVRAALAAAQEAGDLSAFELDDCAIERPADTSHGEWTSTMALKSAKLAHCAPRKIAEAIVAHMPEDPAIEKVEIAGPGFINFYLSVAVKNAIFGEAREKGMDFAKSNVGGGLKTQVEFVSANPVGPMHIGHGRWAALGDSLCRVMDHAGYDIQREFYINDHGSQMNTFGNSISTRYMQLADIIAKQGVDIDEAHKLLIADRDAFVADENDEHPETHPYQDNFAETLGKDSYGGDYIIDEAAEFWRTDGDKWVNADPQERMESFRERGYVKMVDNMRDLCHAVNCDFDRWFSERSLYVKDTEGETAGTSAVDRAFEKLDKMGYLYTKDGALWFRSTDLGDDKDRVLIKSDGEYTYFASDVAYHWDKFQRVDHVIDIWGADHHGYIERVRCVCDALGYPGKFEVLLGQLVNLLRNGKPVRMSKRKGTMVTLQELVDEVGSDAARYTLISKSSNQMVDFDIEAVKKRDNSNPVYYVQYAHARVCSILRRAADVTPEQADEMGMKAVAAKAIGENVDYSLLTDPTELALSRKLNELTDLIASCARDRAPFRLTHFAEELAGDFHSFYAACQVLPSEGRPVDPELSRARLAACDAVRVTLALVLTLVGVSAPEQM</sequence>
<dbReference type="Proteomes" id="UP000368032">
    <property type="component" value="Unassembled WGS sequence"/>
</dbReference>
<evidence type="ECO:0000313" key="16">
    <source>
        <dbReference type="EMBL" id="VWL96366.1"/>
    </source>
</evidence>
<dbReference type="EMBL" id="JAQLEC010000013">
    <property type="protein sequence ID" value="MDB1838929.1"/>
    <property type="molecule type" value="Genomic_DNA"/>
</dbReference>
<dbReference type="InterPro" id="IPR035684">
    <property type="entry name" value="ArgRS_core"/>
</dbReference>
<dbReference type="FunFam" id="1.10.730.10:FF:000008">
    <property type="entry name" value="Arginine--tRNA ligase"/>
    <property type="match status" value="1"/>
</dbReference>
<evidence type="ECO:0000256" key="4">
    <source>
        <dbReference type="ARBA" id="ARBA00022598"/>
    </source>
</evidence>
<evidence type="ECO:0000256" key="6">
    <source>
        <dbReference type="ARBA" id="ARBA00022840"/>
    </source>
</evidence>
<dbReference type="InterPro" id="IPR036695">
    <property type="entry name" value="Arg-tRNA-synth_N_sf"/>
</dbReference>
<dbReference type="Gene3D" id="1.10.730.10">
    <property type="entry name" value="Isoleucyl-tRNA Synthetase, Domain 1"/>
    <property type="match status" value="1"/>
</dbReference>
<name>A0A174CWV0_9ACTN</name>
<dbReference type="PANTHER" id="PTHR11956:SF5">
    <property type="entry name" value="ARGININE--TRNA LIGASE, CYTOPLASMIC"/>
    <property type="match status" value="1"/>
</dbReference>
<gene>
    <name evidence="10 14" type="primary">argS</name>
    <name evidence="16" type="ORF">CKJAJONC_01850</name>
    <name evidence="14" type="ORF">ERS852381_01165</name>
    <name evidence="15" type="ORF">PMW86_04920</name>
</gene>
<dbReference type="GO" id="GO:0004814">
    <property type="term" value="F:arginine-tRNA ligase activity"/>
    <property type="evidence" value="ECO:0007669"/>
    <property type="project" value="UniProtKB-UniRule"/>
</dbReference>
<evidence type="ECO:0000256" key="9">
    <source>
        <dbReference type="ARBA" id="ARBA00049339"/>
    </source>
</evidence>
<comment type="catalytic activity">
    <reaction evidence="9 10">
        <text>tRNA(Arg) + L-arginine + ATP = L-arginyl-tRNA(Arg) + AMP + diphosphate</text>
        <dbReference type="Rhea" id="RHEA:20301"/>
        <dbReference type="Rhea" id="RHEA-COMP:9658"/>
        <dbReference type="Rhea" id="RHEA-COMP:9673"/>
        <dbReference type="ChEBI" id="CHEBI:30616"/>
        <dbReference type="ChEBI" id="CHEBI:32682"/>
        <dbReference type="ChEBI" id="CHEBI:33019"/>
        <dbReference type="ChEBI" id="CHEBI:78442"/>
        <dbReference type="ChEBI" id="CHEBI:78513"/>
        <dbReference type="ChEBI" id="CHEBI:456215"/>
        <dbReference type="EC" id="6.1.1.19"/>
    </reaction>
</comment>
<feature type="short sequence motif" description="'HIGH' region" evidence="10">
    <location>
        <begin position="128"/>
        <end position="138"/>
    </location>
</feature>
<dbReference type="PRINTS" id="PR01038">
    <property type="entry name" value="TRNASYNTHARG"/>
</dbReference>
<proteinExistence type="inferred from homology"/>
<dbReference type="Proteomes" id="UP001212741">
    <property type="component" value="Unassembled WGS sequence"/>
</dbReference>
<evidence type="ECO:0000256" key="1">
    <source>
        <dbReference type="ARBA" id="ARBA00004496"/>
    </source>
</evidence>
<evidence type="ECO:0000256" key="11">
    <source>
        <dbReference type="RuleBase" id="RU363038"/>
    </source>
</evidence>
<dbReference type="InterPro" id="IPR005148">
    <property type="entry name" value="Arg-tRNA-synth_N"/>
</dbReference>
<evidence type="ECO:0000259" key="12">
    <source>
        <dbReference type="SMART" id="SM00836"/>
    </source>
</evidence>
<evidence type="ECO:0000313" key="18">
    <source>
        <dbReference type="Proteomes" id="UP000368032"/>
    </source>
</evidence>
<comment type="similarity">
    <text evidence="2 10 11">Belongs to the class-I aminoacyl-tRNA synthetase family.</text>
</comment>
<dbReference type="Pfam" id="PF00750">
    <property type="entry name" value="tRNA-synt_1d"/>
    <property type="match status" value="2"/>
</dbReference>
<keyword evidence="4 10" id="KW-0436">Ligase</keyword>
<evidence type="ECO:0000256" key="10">
    <source>
        <dbReference type="HAMAP-Rule" id="MF_00123"/>
    </source>
</evidence>
<dbReference type="Proteomes" id="UP000095468">
    <property type="component" value="Unassembled WGS sequence"/>
</dbReference>
<dbReference type="Pfam" id="PF03485">
    <property type="entry name" value="Arg_tRNA_synt_N"/>
    <property type="match status" value="1"/>
</dbReference>
<dbReference type="PaxDb" id="74426-ERS852399_01741"/>
<reference evidence="15" key="3">
    <citation type="submission" date="2023-01" db="EMBL/GenBank/DDBJ databases">
        <title>Human gut microbiome strain richness.</title>
        <authorList>
            <person name="Chen-Liaw A."/>
        </authorList>
    </citation>
    <scope>NUCLEOTIDE SEQUENCE</scope>
    <source>
        <strain evidence="15">D54st1_D6_D54t1_190329</strain>
    </source>
</reference>
<reference evidence="14 17" key="1">
    <citation type="submission" date="2015-09" db="EMBL/GenBank/DDBJ databases">
        <authorList>
            <consortium name="Pathogen Informatics"/>
        </authorList>
    </citation>
    <scope>NUCLEOTIDE SEQUENCE [LARGE SCALE GENOMIC DNA]</scope>
    <source>
        <strain evidence="14 17">2789STDY5608823</strain>
    </source>
</reference>
<dbReference type="InterPro" id="IPR009080">
    <property type="entry name" value="tRNAsynth_Ia_anticodon-bd"/>
</dbReference>
<dbReference type="SMART" id="SM01016">
    <property type="entry name" value="Arg_tRNA_synt_N"/>
    <property type="match status" value="1"/>
</dbReference>
<dbReference type="PANTHER" id="PTHR11956">
    <property type="entry name" value="ARGINYL-TRNA SYNTHETASE"/>
    <property type="match status" value="1"/>
</dbReference>
<dbReference type="SMART" id="SM00836">
    <property type="entry name" value="DALR_1"/>
    <property type="match status" value="1"/>
</dbReference>
<dbReference type="Pfam" id="PF05746">
    <property type="entry name" value="DALR_1"/>
    <property type="match status" value="1"/>
</dbReference>
<protein>
    <recommendedName>
        <fullName evidence="10">Arginine--tRNA ligase</fullName>
        <ecNumber evidence="10">6.1.1.19</ecNumber>
    </recommendedName>
    <alternativeName>
        <fullName evidence="10">Arginyl-tRNA synthetase</fullName>
        <shortName evidence="10">ArgRS</shortName>
    </alternativeName>
</protein>
<evidence type="ECO:0000259" key="13">
    <source>
        <dbReference type="SMART" id="SM01016"/>
    </source>
</evidence>
<dbReference type="SUPFAM" id="SSF55190">
    <property type="entry name" value="Arginyl-tRNA synthetase (ArgRS), N-terminal 'additional' domain"/>
    <property type="match status" value="1"/>
</dbReference>